<evidence type="ECO:0000313" key="5">
    <source>
        <dbReference type="Proteomes" id="UP000269883"/>
    </source>
</evidence>
<dbReference type="Pfam" id="PF00011">
    <property type="entry name" value="HSP20"/>
    <property type="match status" value="1"/>
</dbReference>
<organism evidence="4 5">
    <name type="scientific">Desulfovibrio ferrophilus</name>
    <dbReference type="NCBI Taxonomy" id="241368"/>
    <lineage>
        <taxon>Bacteria</taxon>
        <taxon>Pseudomonadati</taxon>
        <taxon>Thermodesulfobacteriota</taxon>
        <taxon>Desulfovibrionia</taxon>
        <taxon>Desulfovibrionales</taxon>
        <taxon>Desulfovibrionaceae</taxon>
        <taxon>Desulfovibrio</taxon>
    </lineage>
</organism>
<dbReference type="KEGG" id="dfl:DFE_3059"/>
<dbReference type="SUPFAM" id="SSF49764">
    <property type="entry name" value="HSP20-like chaperones"/>
    <property type="match status" value="1"/>
</dbReference>
<reference evidence="4 5" key="1">
    <citation type="journal article" date="2018" name="Sci. Adv.">
        <title>Multi-heme cytochromes provide a pathway for survival in energy-limited environments.</title>
        <authorList>
            <person name="Deng X."/>
            <person name="Dohmae N."/>
            <person name="Nealson K.H."/>
            <person name="Hashimoto K."/>
            <person name="Okamoto A."/>
        </authorList>
    </citation>
    <scope>NUCLEOTIDE SEQUENCE [LARGE SCALE GENOMIC DNA]</scope>
    <source>
        <strain evidence="4 5">IS5</strain>
    </source>
</reference>
<dbReference type="InterPro" id="IPR008978">
    <property type="entry name" value="HSP20-like_chaperone"/>
</dbReference>
<name>A0A2Z6B2W7_9BACT</name>
<dbReference type="RefSeq" id="WP_172961785.1">
    <property type="nucleotide sequence ID" value="NZ_AP017378.1"/>
</dbReference>
<sequence>MAKYDDNPWIRLEELAQGTGRIAEGLSGGVDSHGRMQLRQPVANVLETADGFVIEVELPGVRQEDVTVELTGNKLAVIGEVHLEKDVDGGVFHIMERSNGPFGRRFVLPQGLDGDHVNAVFAHGLLTLTVPKKIKDMKKTIRIEISE</sequence>
<evidence type="ECO:0000259" key="3">
    <source>
        <dbReference type="PROSITE" id="PS01031"/>
    </source>
</evidence>
<proteinExistence type="inferred from homology"/>
<gene>
    <name evidence="4" type="ORF">DFE_3059</name>
</gene>
<evidence type="ECO:0000256" key="1">
    <source>
        <dbReference type="PROSITE-ProRule" id="PRU00285"/>
    </source>
</evidence>
<comment type="similarity">
    <text evidence="1 2">Belongs to the small heat shock protein (HSP20) family.</text>
</comment>
<dbReference type="CDD" id="cd06464">
    <property type="entry name" value="ACD_sHsps-like"/>
    <property type="match status" value="1"/>
</dbReference>
<dbReference type="InterPro" id="IPR031107">
    <property type="entry name" value="Small_HSP"/>
</dbReference>
<dbReference type="Gene3D" id="2.60.40.790">
    <property type="match status" value="1"/>
</dbReference>
<dbReference type="EMBL" id="AP017378">
    <property type="protein sequence ID" value="BBD09785.1"/>
    <property type="molecule type" value="Genomic_DNA"/>
</dbReference>
<dbReference type="AlphaFoldDB" id="A0A2Z6B2W7"/>
<dbReference type="InterPro" id="IPR002068">
    <property type="entry name" value="A-crystallin/Hsp20_dom"/>
</dbReference>
<feature type="domain" description="SHSP" evidence="3">
    <location>
        <begin position="33"/>
        <end position="146"/>
    </location>
</feature>
<dbReference type="PANTHER" id="PTHR11527">
    <property type="entry name" value="HEAT-SHOCK PROTEIN 20 FAMILY MEMBER"/>
    <property type="match status" value="1"/>
</dbReference>
<evidence type="ECO:0000313" key="4">
    <source>
        <dbReference type="EMBL" id="BBD09785.1"/>
    </source>
</evidence>
<evidence type="ECO:0000256" key="2">
    <source>
        <dbReference type="RuleBase" id="RU003616"/>
    </source>
</evidence>
<keyword evidence="5" id="KW-1185">Reference proteome</keyword>
<keyword evidence="4" id="KW-0346">Stress response</keyword>
<dbReference type="PROSITE" id="PS01031">
    <property type="entry name" value="SHSP"/>
    <property type="match status" value="1"/>
</dbReference>
<dbReference type="Proteomes" id="UP000269883">
    <property type="component" value="Chromosome"/>
</dbReference>
<protein>
    <submittedName>
        <fullName evidence="4">Heat shock protein Hsp20</fullName>
    </submittedName>
</protein>
<accession>A0A2Z6B2W7</accession>